<dbReference type="EMBL" id="PEIB01000001">
    <property type="protein sequence ID" value="RXJ74749.1"/>
    <property type="molecule type" value="Genomic_DNA"/>
</dbReference>
<protein>
    <submittedName>
        <fullName evidence="3">Ferrous iron transport protein A</fullName>
    </submittedName>
</protein>
<dbReference type="InterPro" id="IPR052713">
    <property type="entry name" value="FeoA"/>
</dbReference>
<dbReference type="PANTHER" id="PTHR42954:SF2">
    <property type="entry name" value="FE(2+) TRANSPORT PROTEIN A"/>
    <property type="match status" value="1"/>
</dbReference>
<dbReference type="Pfam" id="PF04023">
    <property type="entry name" value="FeoA"/>
    <property type="match status" value="1"/>
</dbReference>
<dbReference type="InterPro" id="IPR007167">
    <property type="entry name" value="Fe-transptr_FeoA-like"/>
</dbReference>
<dbReference type="SMART" id="SM00899">
    <property type="entry name" value="FeoA"/>
    <property type="match status" value="1"/>
</dbReference>
<proteinExistence type="predicted"/>
<dbReference type="InterPro" id="IPR008988">
    <property type="entry name" value="Transcriptional_repressor_C"/>
</dbReference>
<gene>
    <name evidence="3" type="ORF">CS022_00500</name>
</gene>
<dbReference type="Gene3D" id="2.30.30.90">
    <property type="match status" value="1"/>
</dbReference>
<evidence type="ECO:0000313" key="4">
    <source>
        <dbReference type="Proteomes" id="UP000290287"/>
    </source>
</evidence>
<dbReference type="Proteomes" id="UP000290287">
    <property type="component" value="Unassembled WGS sequence"/>
</dbReference>
<feature type="domain" description="Ferrous iron transporter FeoA-like" evidence="2">
    <location>
        <begin position="1"/>
        <end position="74"/>
    </location>
</feature>
<comment type="caution">
    <text evidence="3">The sequence shown here is derived from an EMBL/GenBank/DDBJ whole genome shotgun (WGS) entry which is preliminary data.</text>
</comment>
<reference evidence="3 4" key="1">
    <citation type="submission" date="2017-10" db="EMBL/GenBank/DDBJ databases">
        <title>Nyctiphanis sp. nov., isolated from the stomach of the euphausiid Nyctiphanes simplex (Hansen, 1911) in the Gulf of California.</title>
        <authorList>
            <person name="Gomez-Gil B."/>
            <person name="Aguilar-Mendez M."/>
            <person name="Lopez-Cortes A."/>
            <person name="Gomez-Gutierrez J."/>
            <person name="Roque A."/>
            <person name="Lang E."/>
            <person name="Gonzalez-Castillo A."/>
        </authorList>
    </citation>
    <scope>NUCLEOTIDE SEQUENCE [LARGE SCALE GENOMIC DNA]</scope>
    <source>
        <strain evidence="3 4">CAIM 600</strain>
    </source>
</reference>
<evidence type="ECO:0000259" key="2">
    <source>
        <dbReference type="SMART" id="SM00899"/>
    </source>
</evidence>
<keyword evidence="1" id="KW-0408">Iron</keyword>
<name>A0A4Q0Z000_9GAMM</name>
<dbReference type="RefSeq" id="WP_129120641.1">
    <property type="nucleotide sequence ID" value="NZ_PEIB01000001.1"/>
</dbReference>
<organism evidence="3 4">
    <name type="scientific">Veronia nyctiphanis</name>
    <dbReference type="NCBI Taxonomy" id="1278244"/>
    <lineage>
        <taxon>Bacteria</taxon>
        <taxon>Pseudomonadati</taxon>
        <taxon>Pseudomonadota</taxon>
        <taxon>Gammaproteobacteria</taxon>
        <taxon>Vibrionales</taxon>
        <taxon>Vibrionaceae</taxon>
        <taxon>Veronia</taxon>
    </lineage>
</organism>
<dbReference type="AlphaFoldDB" id="A0A4Q0Z000"/>
<sequence>MYLTELDVGGTARVVSLEQVPELAKKKLMVMGLLPDTIVEVVRLAPMGDPIQVRVRGFDVALRRSLAAFIKVENND</sequence>
<dbReference type="PANTHER" id="PTHR42954">
    <property type="entry name" value="FE(2+) TRANSPORT PROTEIN A"/>
    <property type="match status" value="1"/>
</dbReference>
<dbReference type="GO" id="GO:0046914">
    <property type="term" value="F:transition metal ion binding"/>
    <property type="evidence" value="ECO:0007669"/>
    <property type="project" value="InterPro"/>
</dbReference>
<evidence type="ECO:0000256" key="1">
    <source>
        <dbReference type="ARBA" id="ARBA00023004"/>
    </source>
</evidence>
<dbReference type="OrthoDB" id="9811076at2"/>
<evidence type="ECO:0000313" key="3">
    <source>
        <dbReference type="EMBL" id="RXJ74749.1"/>
    </source>
</evidence>
<dbReference type="InterPro" id="IPR038157">
    <property type="entry name" value="FeoA_core_dom"/>
</dbReference>
<dbReference type="SUPFAM" id="SSF50037">
    <property type="entry name" value="C-terminal domain of transcriptional repressors"/>
    <property type="match status" value="1"/>
</dbReference>
<accession>A0A4Q0Z000</accession>
<keyword evidence="4" id="KW-1185">Reference proteome</keyword>